<organism evidence="2">
    <name type="scientific">Heliothis virescens</name>
    <name type="common">Tobacco budworm moth</name>
    <dbReference type="NCBI Taxonomy" id="7102"/>
    <lineage>
        <taxon>Eukaryota</taxon>
        <taxon>Metazoa</taxon>
        <taxon>Ecdysozoa</taxon>
        <taxon>Arthropoda</taxon>
        <taxon>Hexapoda</taxon>
        <taxon>Insecta</taxon>
        <taxon>Pterygota</taxon>
        <taxon>Neoptera</taxon>
        <taxon>Endopterygota</taxon>
        <taxon>Lepidoptera</taxon>
        <taxon>Glossata</taxon>
        <taxon>Ditrysia</taxon>
        <taxon>Noctuoidea</taxon>
        <taxon>Noctuidae</taxon>
        <taxon>Heliothinae</taxon>
        <taxon>Heliothis</taxon>
    </lineage>
</organism>
<dbReference type="EMBL" id="NWSH01002538">
    <property type="protein sequence ID" value="PCG68028.1"/>
    <property type="molecule type" value="Genomic_DNA"/>
</dbReference>
<gene>
    <name evidence="2" type="ORF">B5V51_5672</name>
</gene>
<proteinExistence type="predicted"/>
<evidence type="ECO:0000259" key="1">
    <source>
        <dbReference type="Pfam" id="PF11838"/>
    </source>
</evidence>
<accession>A0A2A4J8M6</accession>
<comment type="caution">
    <text evidence="2">The sequence shown here is derived from an EMBL/GenBank/DDBJ whole genome shotgun (WGS) entry which is preliminary data.</text>
</comment>
<dbReference type="AlphaFoldDB" id="A0A2A4J8M6"/>
<protein>
    <recommendedName>
        <fullName evidence="1">ERAP1-like C-terminal domain-containing protein</fullName>
    </recommendedName>
</protein>
<dbReference type="Gene3D" id="1.25.50.20">
    <property type="match status" value="1"/>
</dbReference>
<dbReference type="STRING" id="7102.A0A2A4J8M6"/>
<evidence type="ECO:0000313" key="2">
    <source>
        <dbReference type="EMBL" id="PCG68028.1"/>
    </source>
</evidence>
<dbReference type="InterPro" id="IPR024571">
    <property type="entry name" value="ERAP1-like_C_dom"/>
</dbReference>
<reference evidence="2" key="1">
    <citation type="submission" date="2017-09" db="EMBL/GenBank/DDBJ databases">
        <title>Contemporary evolution of a Lepidopteran species, Heliothis virescens, in response to modern agricultural practices.</title>
        <authorList>
            <person name="Fritz M.L."/>
            <person name="Deyonke A.M."/>
            <person name="Papanicolaou A."/>
            <person name="Micinski S."/>
            <person name="Westbrook J."/>
            <person name="Gould F."/>
        </authorList>
    </citation>
    <scope>NUCLEOTIDE SEQUENCE [LARGE SCALE GENOMIC DNA]</scope>
    <source>
        <strain evidence="2">HvINT-</strain>
        <tissue evidence="2">Whole body</tissue>
    </source>
</reference>
<feature type="domain" description="ERAP1-like C-terminal" evidence="1">
    <location>
        <begin position="2"/>
        <end position="121"/>
    </location>
</feature>
<name>A0A2A4J8M6_HELVI</name>
<dbReference type="Pfam" id="PF11838">
    <property type="entry name" value="ERAP1_C"/>
    <property type="match status" value="1"/>
</dbReference>
<sequence length="126" mass="13986">MRPWVFCTGLRYGDASDFTYLWSRYTSSNVANDQLVMLSAAGCTLNQASLNLFLNTIVSGSDDIRPQDYSSAIASAVRSNEENTMRVFTWLQSNVQQTTTTLGSVSPILNEITARLLNEAQITQYS</sequence>